<accession>A0AAV6TNP7</accession>
<name>A0AAV6TNP7_9ARAC</name>
<evidence type="ECO:0000313" key="1">
    <source>
        <dbReference type="EMBL" id="KAG8173308.1"/>
    </source>
</evidence>
<dbReference type="AlphaFoldDB" id="A0AAV6TNP7"/>
<gene>
    <name evidence="1" type="ORF">JTE90_029689</name>
</gene>
<dbReference type="EMBL" id="JAFNEN010001885">
    <property type="protein sequence ID" value="KAG8173308.1"/>
    <property type="molecule type" value="Genomic_DNA"/>
</dbReference>
<proteinExistence type="predicted"/>
<evidence type="ECO:0000313" key="2">
    <source>
        <dbReference type="Proteomes" id="UP000827092"/>
    </source>
</evidence>
<sequence length="60" mass="6615">MEDRDLEIAARDLQTRYACAIPTGIPRFGAQVTSWPYAGRGGGSELDYENELGGWFYGEG</sequence>
<feature type="non-terminal residue" evidence="1">
    <location>
        <position position="60"/>
    </location>
</feature>
<reference evidence="1 2" key="1">
    <citation type="journal article" date="2022" name="Nat. Ecol. Evol.">
        <title>A masculinizing supergene underlies an exaggerated male reproductive morph in a spider.</title>
        <authorList>
            <person name="Hendrickx F."/>
            <person name="De Corte Z."/>
            <person name="Sonet G."/>
            <person name="Van Belleghem S.M."/>
            <person name="Kostlbacher S."/>
            <person name="Vangestel C."/>
        </authorList>
    </citation>
    <scope>NUCLEOTIDE SEQUENCE [LARGE SCALE GENOMIC DNA]</scope>
    <source>
        <strain evidence="1">W744_W776</strain>
    </source>
</reference>
<protein>
    <submittedName>
        <fullName evidence="1">Uncharacterized protein</fullName>
    </submittedName>
</protein>
<dbReference type="Proteomes" id="UP000827092">
    <property type="component" value="Unassembled WGS sequence"/>
</dbReference>
<comment type="caution">
    <text evidence="1">The sequence shown here is derived from an EMBL/GenBank/DDBJ whole genome shotgun (WGS) entry which is preliminary data.</text>
</comment>
<organism evidence="1 2">
    <name type="scientific">Oedothorax gibbosus</name>
    <dbReference type="NCBI Taxonomy" id="931172"/>
    <lineage>
        <taxon>Eukaryota</taxon>
        <taxon>Metazoa</taxon>
        <taxon>Ecdysozoa</taxon>
        <taxon>Arthropoda</taxon>
        <taxon>Chelicerata</taxon>
        <taxon>Arachnida</taxon>
        <taxon>Araneae</taxon>
        <taxon>Araneomorphae</taxon>
        <taxon>Entelegynae</taxon>
        <taxon>Araneoidea</taxon>
        <taxon>Linyphiidae</taxon>
        <taxon>Erigoninae</taxon>
        <taxon>Oedothorax</taxon>
    </lineage>
</organism>
<keyword evidence="2" id="KW-1185">Reference proteome</keyword>